<dbReference type="AlphaFoldDB" id="A0A930YHL3"/>
<dbReference type="SUPFAM" id="SSF117281">
    <property type="entry name" value="Kelch motif"/>
    <property type="match status" value="1"/>
</dbReference>
<dbReference type="Gene3D" id="2.120.10.80">
    <property type="entry name" value="Kelch-type beta propeller"/>
    <property type="match status" value="1"/>
</dbReference>
<evidence type="ECO:0000313" key="3">
    <source>
        <dbReference type="Proteomes" id="UP000660668"/>
    </source>
</evidence>
<reference evidence="2" key="1">
    <citation type="submission" date="2020-11" db="EMBL/GenBank/DDBJ databases">
        <title>Nocardioides cynanchi sp. nov., isolated from soil of rhizosphere of Cynanchum wilfordii.</title>
        <authorList>
            <person name="Lee J.-S."/>
            <person name="Suh M.K."/>
            <person name="Kim J.-S."/>
        </authorList>
    </citation>
    <scope>NUCLEOTIDE SEQUENCE</scope>
    <source>
        <strain evidence="2">KCTC 19276</strain>
    </source>
</reference>
<dbReference type="EMBL" id="JADKPO010000005">
    <property type="protein sequence ID" value="MBF4767247.1"/>
    <property type="molecule type" value="Genomic_DNA"/>
</dbReference>
<dbReference type="RefSeq" id="WP_194695394.1">
    <property type="nucleotide sequence ID" value="NZ_JADKPO010000005.1"/>
</dbReference>
<protein>
    <recommendedName>
        <fullName evidence="4">Galactose oxidase, central domain</fullName>
    </recommendedName>
</protein>
<dbReference type="Proteomes" id="UP000660668">
    <property type="component" value="Unassembled WGS sequence"/>
</dbReference>
<dbReference type="InterPro" id="IPR015915">
    <property type="entry name" value="Kelch-typ_b-propeller"/>
</dbReference>
<proteinExistence type="predicted"/>
<keyword evidence="1" id="KW-1133">Transmembrane helix</keyword>
<keyword evidence="1" id="KW-0812">Transmembrane</keyword>
<evidence type="ECO:0008006" key="4">
    <source>
        <dbReference type="Google" id="ProtNLM"/>
    </source>
</evidence>
<accession>A0A930YHL3</accession>
<comment type="caution">
    <text evidence="2">The sequence shown here is derived from an EMBL/GenBank/DDBJ whole genome shotgun (WGS) entry which is preliminary data.</text>
</comment>
<gene>
    <name evidence="2" type="ORF">ISU10_05650</name>
</gene>
<sequence length="426" mass="44144">MTVEDRISSALREGLDRIQVSPGDPLAALGSGDSLRHRRRSARVVAAIAVVSVVAAISAVIGTRDSAVEPAPAPTVGSWSELPAPALSPRAGSLAVWTGQVAIFLGGQTEAFCPPSADCASPPTYARDGAAYDPSTGQWHAIADAPVPVASYTPRVVVDGLLVIVDDDGGWHAYDPHADAWRSLPDPPSRTEASYAASISATGSSVYALGRGDVVLVLDVTEETWSTLPASSARPHLDQVTLQATPEGIVLLGVDATAGNDGTAPSYLLADVFRDGAWHRAERSDMMGGYGWHWTGERLVSPTPTCVDGGEVNPFPGCIPEGGTFDPATGVWGGLPPAPDIGGGTSWQLTAQGGPRMLSYGLTYDDAARAWYSVGAPRGAESLMDAAAVVTDDAVIAFGGVEFGEGEEFVLGARATSRAWTWHGTS</sequence>
<name>A0A930YHL3_9ACTN</name>
<evidence type="ECO:0000313" key="2">
    <source>
        <dbReference type="EMBL" id="MBF4767247.1"/>
    </source>
</evidence>
<keyword evidence="3" id="KW-1185">Reference proteome</keyword>
<feature type="transmembrane region" description="Helical" evidence="1">
    <location>
        <begin position="44"/>
        <end position="62"/>
    </location>
</feature>
<organism evidence="2 3">
    <name type="scientific">Nocardioides agariphilus</name>
    <dbReference type="NCBI Taxonomy" id="433664"/>
    <lineage>
        <taxon>Bacteria</taxon>
        <taxon>Bacillati</taxon>
        <taxon>Actinomycetota</taxon>
        <taxon>Actinomycetes</taxon>
        <taxon>Propionibacteriales</taxon>
        <taxon>Nocardioidaceae</taxon>
        <taxon>Nocardioides</taxon>
    </lineage>
</organism>
<evidence type="ECO:0000256" key="1">
    <source>
        <dbReference type="SAM" id="Phobius"/>
    </source>
</evidence>
<keyword evidence="1" id="KW-0472">Membrane</keyword>